<gene>
    <name evidence="1" type="ORF">C1872_01495</name>
</gene>
<sequence length="89" mass="9951">MIQLFSGVATALERHKIRMRSVLDRGATRVESALDREVTHVETALDSHEKLVSFAGAEEPTARRAMDHVEIGRNRQDSVAGEAPVPMWR</sequence>
<dbReference type="Proteomes" id="UP000253752">
    <property type="component" value="Unassembled WGS sequence"/>
</dbReference>
<name>A0A369N0K9_EGGLN</name>
<accession>A0A369N0K9</accession>
<comment type="caution">
    <text evidence="1">The sequence shown here is derived from an EMBL/GenBank/DDBJ whole genome shotgun (WGS) entry which is preliminary data.</text>
</comment>
<evidence type="ECO:0000313" key="1">
    <source>
        <dbReference type="EMBL" id="RDB82105.1"/>
    </source>
</evidence>
<organism evidence="1 2">
    <name type="scientific">Eggerthella lenta</name>
    <name type="common">Eubacterium lentum</name>
    <dbReference type="NCBI Taxonomy" id="84112"/>
    <lineage>
        <taxon>Bacteria</taxon>
        <taxon>Bacillati</taxon>
        <taxon>Actinomycetota</taxon>
        <taxon>Coriobacteriia</taxon>
        <taxon>Eggerthellales</taxon>
        <taxon>Eggerthellaceae</taxon>
        <taxon>Eggerthella</taxon>
    </lineage>
</organism>
<reference evidence="1 2" key="1">
    <citation type="journal article" date="2018" name="Elife">
        <title>Discovery and characterization of a prevalent human gut bacterial enzyme sufficient for the inactivation of a family of plant toxins.</title>
        <authorList>
            <person name="Koppel N."/>
            <person name="Bisanz J.E."/>
            <person name="Pandelia M.E."/>
            <person name="Turnbaugh P.J."/>
            <person name="Balskus E.P."/>
        </authorList>
    </citation>
    <scope>NUCLEOTIDE SEQUENCE [LARGE SCALE GENOMIC DNA]</scope>
    <source>
        <strain evidence="1 2">MR1 #12</strain>
    </source>
</reference>
<proteinExistence type="predicted"/>
<dbReference type="EMBL" id="PPTX01000001">
    <property type="protein sequence ID" value="RDB82105.1"/>
    <property type="molecule type" value="Genomic_DNA"/>
</dbReference>
<protein>
    <submittedName>
        <fullName evidence="1">Uncharacterized protein</fullName>
    </submittedName>
</protein>
<dbReference type="AlphaFoldDB" id="A0A369N0K9"/>
<evidence type="ECO:0000313" key="2">
    <source>
        <dbReference type="Proteomes" id="UP000253752"/>
    </source>
</evidence>